<evidence type="ECO:0000256" key="3">
    <source>
        <dbReference type="PROSITE-ProRule" id="PRU00175"/>
    </source>
</evidence>
<keyword evidence="2" id="KW-0862">Zinc</keyword>
<name>A0A8R1DXI4_CAEJA</name>
<keyword evidence="4" id="KW-0175">Coiled coil</keyword>
<feature type="coiled-coil region" evidence="4">
    <location>
        <begin position="129"/>
        <end position="171"/>
    </location>
</feature>
<dbReference type="GO" id="GO:0008270">
    <property type="term" value="F:zinc ion binding"/>
    <property type="evidence" value="ECO:0007669"/>
    <property type="project" value="UniProtKB-KW"/>
</dbReference>
<proteinExistence type="predicted"/>
<dbReference type="InterPro" id="IPR013083">
    <property type="entry name" value="Znf_RING/FYVE/PHD"/>
</dbReference>
<evidence type="ECO:0000256" key="1">
    <source>
        <dbReference type="ARBA" id="ARBA00022771"/>
    </source>
</evidence>
<evidence type="ECO:0000256" key="2">
    <source>
        <dbReference type="ARBA" id="ARBA00022833"/>
    </source>
</evidence>
<dbReference type="EnsemblMetazoa" id="CJA13432.1">
    <property type="protein sequence ID" value="CJA13432.1"/>
    <property type="gene ID" value="WBGene00132636"/>
</dbReference>
<feature type="coiled-coil region" evidence="4">
    <location>
        <begin position="16"/>
        <end position="92"/>
    </location>
</feature>
<dbReference type="AlphaFoldDB" id="A0A8R1DXI4"/>
<reference evidence="7" key="1">
    <citation type="submission" date="2010-08" db="EMBL/GenBank/DDBJ databases">
        <authorList>
            <consortium name="Caenorhabditis japonica Sequencing Consortium"/>
            <person name="Wilson R.K."/>
        </authorList>
    </citation>
    <scope>NUCLEOTIDE SEQUENCE [LARGE SCALE GENOMIC DNA]</scope>
    <source>
        <strain evidence="7">DF5081</strain>
    </source>
</reference>
<sequence length="336" mass="39673">MDGNLAEKYAKLMEYYGIAYERLESANDENKKLSENNQRLANENAELKKRIENQNLQLNGVQQAGKNRNREMENLNARNLDLQKEIETLKNKHISEITHFRNFIAKIEENQKKQMLTANHIRFDLLGKKEYLENELQVEKNNLEIVKKTYEEEKNKMIVEHNQEIDAIKRDSDVYIRNLVNDFRNTPNQQMEEMEGVLKTKDTYIEYLKEKQSDYDGNIKRLTSQCTTTSNQLKQLESKLRESETEKQTLIRELATLRVPADEQVGPQCPFCLNELTMCERELEQLPKCTNCTIRSHSECMARWLQEKQECPVCHVDAREMVNLKDIRAERIVIRI</sequence>
<dbReference type="Gene3D" id="3.30.40.10">
    <property type="entry name" value="Zinc/RING finger domain, C3HC4 (zinc finger)"/>
    <property type="match status" value="1"/>
</dbReference>
<evidence type="ECO:0000313" key="7">
    <source>
        <dbReference type="Proteomes" id="UP000005237"/>
    </source>
</evidence>
<protein>
    <submittedName>
        <fullName evidence="6">RING-type domain-containing protein</fullName>
    </submittedName>
</protein>
<dbReference type="Proteomes" id="UP000005237">
    <property type="component" value="Unassembled WGS sequence"/>
</dbReference>
<keyword evidence="1 3" id="KW-0479">Metal-binding</keyword>
<organism evidence="6 7">
    <name type="scientific">Caenorhabditis japonica</name>
    <dbReference type="NCBI Taxonomy" id="281687"/>
    <lineage>
        <taxon>Eukaryota</taxon>
        <taxon>Metazoa</taxon>
        <taxon>Ecdysozoa</taxon>
        <taxon>Nematoda</taxon>
        <taxon>Chromadorea</taxon>
        <taxon>Rhabditida</taxon>
        <taxon>Rhabditina</taxon>
        <taxon>Rhabditomorpha</taxon>
        <taxon>Rhabditoidea</taxon>
        <taxon>Rhabditidae</taxon>
        <taxon>Peloderinae</taxon>
        <taxon>Caenorhabditis</taxon>
    </lineage>
</organism>
<evidence type="ECO:0000256" key="4">
    <source>
        <dbReference type="SAM" id="Coils"/>
    </source>
</evidence>
<accession>A0A8R1DXI4</accession>
<dbReference type="PROSITE" id="PS50089">
    <property type="entry name" value="ZF_RING_2"/>
    <property type="match status" value="1"/>
</dbReference>
<evidence type="ECO:0000313" key="6">
    <source>
        <dbReference type="EnsemblMetazoa" id="CJA13432.1"/>
    </source>
</evidence>
<reference evidence="6" key="2">
    <citation type="submission" date="2022-06" db="UniProtKB">
        <authorList>
            <consortium name="EnsemblMetazoa"/>
        </authorList>
    </citation>
    <scope>IDENTIFICATION</scope>
    <source>
        <strain evidence="6">DF5081</strain>
    </source>
</reference>
<feature type="domain" description="RING-type" evidence="5">
    <location>
        <begin position="269"/>
        <end position="315"/>
    </location>
</feature>
<feature type="coiled-coil region" evidence="4">
    <location>
        <begin position="219"/>
        <end position="253"/>
    </location>
</feature>
<dbReference type="SUPFAM" id="SSF57850">
    <property type="entry name" value="RING/U-box"/>
    <property type="match status" value="1"/>
</dbReference>
<dbReference type="InterPro" id="IPR001841">
    <property type="entry name" value="Znf_RING"/>
</dbReference>
<keyword evidence="7" id="KW-1185">Reference proteome</keyword>
<evidence type="ECO:0000259" key="5">
    <source>
        <dbReference type="PROSITE" id="PS50089"/>
    </source>
</evidence>
<keyword evidence="1 3" id="KW-0863">Zinc-finger</keyword>